<gene>
    <name evidence="3" type="ORF">C1H46_009240</name>
</gene>
<name>A0A540N1Z5_MALBA</name>
<evidence type="ECO:0000256" key="1">
    <source>
        <dbReference type="SAM" id="Phobius"/>
    </source>
</evidence>
<evidence type="ECO:0000259" key="2">
    <source>
        <dbReference type="Pfam" id="PF25884"/>
    </source>
</evidence>
<keyword evidence="1" id="KW-0812">Transmembrane</keyword>
<feature type="transmembrane region" description="Helical" evidence="1">
    <location>
        <begin position="151"/>
        <end position="173"/>
    </location>
</feature>
<keyword evidence="1" id="KW-1133">Transmembrane helix</keyword>
<dbReference type="PANTHER" id="PTHR33976">
    <property type="entry name" value="OS07G0645000 PROTEIN"/>
    <property type="match status" value="1"/>
</dbReference>
<organism evidence="3 4">
    <name type="scientific">Malus baccata</name>
    <name type="common">Siberian crab apple</name>
    <name type="synonym">Pyrus baccata</name>
    <dbReference type="NCBI Taxonomy" id="106549"/>
    <lineage>
        <taxon>Eukaryota</taxon>
        <taxon>Viridiplantae</taxon>
        <taxon>Streptophyta</taxon>
        <taxon>Embryophyta</taxon>
        <taxon>Tracheophyta</taxon>
        <taxon>Spermatophyta</taxon>
        <taxon>Magnoliopsida</taxon>
        <taxon>eudicotyledons</taxon>
        <taxon>Gunneridae</taxon>
        <taxon>Pentapetalae</taxon>
        <taxon>rosids</taxon>
        <taxon>fabids</taxon>
        <taxon>Rosales</taxon>
        <taxon>Rosaceae</taxon>
        <taxon>Amygdaloideae</taxon>
        <taxon>Maleae</taxon>
        <taxon>Malus</taxon>
    </lineage>
</organism>
<sequence>MQLNKDEDNLLQGINSYRTSLNLTALVKNGNAGCLADQIADDMEDQPCSSPTNGANILATTPTPLANLPKHLSKCKIDANSTSAGVILPICVPHLVPTLVLTNYTHRPQFAECLNDSKFTGVGLGSENDWMVVVLATNNPAGSFANAASSLVSTVGFGRFLVTFLLGLCFILVS</sequence>
<dbReference type="AlphaFoldDB" id="A0A540N1Z5"/>
<proteinExistence type="predicted"/>
<dbReference type="EMBL" id="VIEB01000128">
    <property type="protein sequence ID" value="TQE05088.1"/>
    <property type="molecule type" value="Genomic_DNA"/>
</dbReference>
<reference evidence="3 4" key="1">
    <citation type="journal article" date="2019" name="G3 (Bethesda)">
        <title>Sequencing of a Wild Apple (Malus baccata) Genome Unravels the Differences Between Cultivated and Wild Apple Species Regarding Disease Resistance and Cold Tolerance.</title>
        <authorList>
            <person name="Chen X."/>
        </authorList>
    </citation>
    <scope>NUCLEOTIDE SEQUENCE [LARGE SCALE GENOMIC DNA]</scope>
    <source>
        <strain evidence="4">cv. Shandingzi</strain>
        <tissue evidence="3">Leaves</tissue>
    </source>
</reference>
<evidence type="ECO:0000313" key="3">
    <source>
        <dbReference type="EMBL" id="TQE05088.1"/>
    </source>
</evidence>
<dbReference type="Pfam" id="PF25884">
    <property type="entry name" value="At5g19230"/>
    <property type="match status" value="1"/>
</dbReference>
<dbReference type="Proteomes" id="UP000315295">
    <property type="component" value="Unassembled WGS sequence"/>
</dbReference>
<keyword evidence="4" id="KW-1185">Reference proteome</keyword>
<comment type="caution">
    <text evidence="3">The sequence shown here is derived from an EMBL/GenBank/DDBJ whole genome shotgun (WGS) entry which is preliminary data.</text>
</comment>
<keyword evidence="1" id="KW-0472">Membrane</keyword>
<dbReference type="InterPro" id="IPR059083">
    <property type="entry name" value="At5g19230_dom"/>
</dbReference>
<accession>A0A540N1Z5</accession>
<dbReference type="InterPro" id="IPR045285">
    <property type="entry name" value="At5g19230-like"/>
</dbReference>
<dbReference type="STRING" id="106549.A0A540N1Z5"/>
<protein>
    <recommendedName>
        <fullName evidence="2">Uncharacterized GPI-anchored protein At5g19230-like domain-containing protein</fullName>
    </recommendedName>
</protein>
<feature type="domain" description="Uncharacterized GPI-anchored protein At5g19230-like" evidence="2">
    <location>
        <begin position="7"/>
        <end position="135"/>
    </location>
</feature>
<dbReference type="PANTHER" id="PTHR33976:SF11">
    <property type="entry name" value="GPI-ANCHORED PROTEIN"/>
    <property type="match status" value="1"/>
</dbReference>
<evidence type="ECO:0000313" key="4">
    <source>
        <dbReference type="Proteomes" id="UP000315295"/>
    </source>
</evidence>